<evidence type="ECO:0000256" key="17">
    <source>
        <dbReference type="ARBA" id="ARBA00023170"/>
    </source>
</evidence>
<evidence type="ECO:0000256" key="8">
    <source>
        <dbReference type="ARBA" id="ARBA00022729"/>
    </source>
</evidence>
<dbReference type="Pfam" id="PF01453">
    <property type="entry name" value="B_lectin"/>
    <property type="match status" value="1"/>
</dbReference>
<protein>
    <recommendedName>
        <fullName evidence="3">non-specific serine/threonine protein kinase</fullName>
        <ecNumber evidence="3">2.7.11.1</ecNumber>
    </recommendedName>
</protein>
<keyword evidence="16" id="KW-1015">Disulfide bond</keyword>
<dbReference type="InterPro" id="IPR000210">
    <property type="entry name" value="BTB/POZ_dom"/>
</dbReference>
<keyword evidence="11" id="KW-0547">Nucleotide-binding</keyword>
<feature type="domain" description="Bulb-type lectin" evidence="23">
    <location>
        <begin position="45"/>
        <end position="163"/>
    </location>
</feature>
<dbReference type="SUPFAM" id="SSF54695">
    <property type="entry name" value="POZ domain"/>
    <property type="match status" value="1"/>
</dbReference>
<dbReference type="InterPro" id="IPR036426">
    <property type="entry name" value="Bulb-type_lectin_dom_sf"/>
</dbReference>
<evidence type="ECO:0000256" key="16">
    <source>
        <dbReference type="ARBA" id="ARBA00023157"/>
    </source>
</evidence>
<organism evidence="24 25">
    <name type="scientific">Canna indica</name>
    <name type="common">Indian-shot</name>
    <dbReference type="NCBI Taxonomy" id="4628"/>
    <lineage>
        <taxon>Eukaryota</taxon>
        <taxon>Viridiplantae</taxon>
        <taxon>Streptophyta</taxon>
        <taxon>Embryophyta</taxon>
        <taxon>Tracheophyta</taxon>
        <taxon>Spermatophyta</taxon>
        <taxon>Magnoliopsida</taxon>
        <taxon>Liliopsida</taxon>
        <taxon>Zingiberales</taxon>
        <taxon>Cannaceae</taxon>
        <taxon>Canna</taxon>
    </lineage>
</organism>
<dbReference type="Gene3D" id="1.10.510.10">
    <property type="entry name" value="Transferase(Phosphotransferase) domain 1"/>
    <property type="match status" value="1"/>
</dbReference>
<dbReference type="InterPro" id="IPR001480">
    <property type="entry name" value="Bulb-type_lectin_dom"/>
</dbReference>
<dbReference type="CDD" id="cd00053">
    <property type="entry name" value="EGF"/>
    <property type="match status" value="1"/>
</dbReference>
<dbReference type="PROSITE" id="PS50927">
    <property type="entry name" value="BULB_LECTIN"/>
    <property type="match status" value="1"/>
</dbReference>
<dbReference type="FunFam" id="2.90.10.10:FF:000016">
    <property type="entry name" value="G-type lectin S-receptor-like serine/threonine-protein kinase"/>
    <property type="match status" value="1"/>
</dbReference>
<keyword evidence="25" id="KW-1185">Reference proteome</keyword>
<dbReference type="GO" id="GO:0004674">
    <property type="term" value="F:protein serine/threonine kinase activity"/>
    <property type="evidence" value="ECO:0007669"/>
    <property type="project" value="UniProtKB-KW"/>
</dbReference>
<dbReference type="Pfam" id="PF00954">
    <property type="entry name" value="S_locus_glycop"/>
    <property type="match status" value="1"/>
</dbReference>
<evidence type="ECO:0000256" key="1">
    <source>
        <dbReference type="ARBA" id="ARBA00004251"/>
    </source>
</evidence>
<keyword evidence="9" id="KW-0430">Lectin</keyword>
<keyword evidence="13" id="KW-0067">ATP-binding</keyword>
<keyword evidence="6" id="KW-0808">Transferase</keyword>
<dbReference type="SUPFAM" id="SSF51110">
    <property type="entry name" value="alpha-D-mannose-specific plant lectins"/>
    <property type="match status" value="1"/>
</dbReference>
<comment type="catalytic activity">
    <reaction evidence="19">
        <text>L-threonyl-[protein] + ATP = O-phospho-L-threonyl-[protein] + ADP + H(+)</text>
        <dbReference type="Rhea" id="RHEA:46608"/>
        <dbReference type="Rhea" id="RHEA-COMP:11060"/>
        <dbReference type="Rhea" id="RHEA-COMP:11605"/>
        <dbReference type="ChEBI" id="CHEBI:15378"/>
        <dbReference type="ChEBI" id="CHEBI:30013"/>
        <dbReference type="ChEBI" id="CHEBI:30616"/>
        <dbReference type="ChEBI" id="CHEBI:61977"/>
        <dbReference type="ChEBI" id="CHEBI:456216"/>
        <dbReference type="EC" id="2.7.11.1"/>
    </reaction>
</comment>
<dbReference type="GO" id="GO:0005524">
    <property type="term" value="F:ATP binding"/>
    <property type="evidence" value="ECO:0007669"/>
    <property type="project" value="UniProtKB-KW"/>
</dbReference>
<evidence type="ECO:0000256" key="12">
    <source>
        <dbReference type="ARBA" id="ARBA00022777"/>
    </source>
</evidence>
<feature type="transmembrane region" description="Helical" evidence="21">
    <location>
        <begin position="447"/>
        <end position="469"/>
    </location>
</feature>
<dbReference type="SMART" id="SM00225">
    <property type="entry name" value="BTB"/>
    <property type="match status" value="1"/>
</dbReference>
<dbReference type="InterPro" id="IPR044714">
    <property type="entry name" value="AtSIBP1-like"/>
</dbReference>
<dbReference type="GO" id="GO:0030246">
    <property type="term" value="F:carbohydrate binding"/>
    <property type="evidence" value="ECO:0007669"/>
    <property type="project" value="UniProtKB-KW"/>
</dbReference>
<dbReference type="InterPro" id="IPR011333">
    <property type="entry name" value="SKP1/BTB/POZ_sf"/>
</dbReference>
<name>A0AAQ3QNF4_9LILI</name>
<evidence type="ECO:0000256" key="13">
    <source>
        <dbReference type="ARBA" id="ARBA00022840"/>
    </source>
</evidence>
<keyword evidence="5" id="KW-0723">Serine/threonine-protein kinase</keyword>
<dbReference type="GO" id="GO:0048544">
    <property type="term" value="P:recognition of pollen"/>
    <property type="evidence" value="ECO:0007669"/>
    <property type="project" value="InterPro"/>
</dbReference>
<evidence type="ECO:0000256" key="10">
    <source>
        <dbReference type="ARBA" id="ARBA00022737"/>
    </source>
</evidence>
<comment type="pathway">
    <text evidence="2">Protein modification; protein ubiquitination.</text>
</comment>
<dbReference type="Gene3D" id="2.90.10.10">
    <property type="entry name" value="Bulb-type lectin domain"/>
    <property type="match status" value="2"/>
</dbReference>
<dbReference type="InterPro" id="IPR003609">
    <property type="entry name" value="Pan_app"/>
</dbReference>
<evidence type="ECO:0000256" key="4">
    <source>
        <dbReference type="ARBA" id="ARBA00022475"/>
    </source>
</evidence>
<evidence type="ECO:0000313" key="25">
    <source>
        <dbReference type="Proteomes" id="UP001327560"/>
    </source>
</evidence>
<evidence type="ECO:0000256" key="14">
    <source>
        <dbReference type="ARBA" id="ARBA00022989"/>
    </source>
</evidence>
<dbReference type="EC" id="2.7.11.1" evidence="3"/>
<dbReference type="AlphaFoldDB" id="A0AAQ3QNF4"/>
<feature type="transmembrane region" description="Helical" evidence="21">
    <location>
        <begin position="82"/>
        <end position="103"/>
    </location>
</feature>
<proteinExistence type="predicted"/>
<evidence type="ECO:0000259" key="23">
    <source>
        <dbReference type="PROSITE" id="PS50927"/>
    </source>
</evidence>
<dbReference type="Pfam" id="PF00651">
    <property type="entry name" value="BTB"/>
    <property type="match status" value="1"/>
</dbReference>
<keyword evidence="17" id="KW-0675">Receptor</keyword>
<evidence type="ECO:0000256" key="18">
    <source>
        <dbReference type="ARBA" id="ARBA00023180"/>
    </source>
</evidence>
<evidence type="ECO:0000256" key="11">
    <source>
        <dbReference type="ARBA" id="ARBA00022741"/>
    </source>
</evidence>
<keyword evidence="15 21" id="KW-0472">Membrane</keyword>
<evidence type="ECO:0000313" key="24">
    <source>
        <dbReference type="EMBL" id="WOL15646.1"/>
    </source>
</evidence>
<dbReference type="PROSITE" id="PS50097">
    <property type="entry name" value="BTB"/>
    <property type="match status" value="1"/>
</dbReference>
<evidence type="ECO:0000256" key="21">
    <source>
        <dbReference type="SAM" id="Phobius"/>
    </source>
</evidence>
<keyword evidence="14 21" id="KW-1133">Transmembrane helix</keyword>
<evidence type="ECO:0000256" key="19">
    <source>
        <dbReference type="ARBA" id="ARBA00047899"/>
    </source>
</evidence>
<evidence type="ECO:0000256" key="20">
    <source>
        <dbReference type="ARBA" id="ARBA00048679"/>
    </source>
</evidence>
<accession>A0AAQ3QNF4</accession>
<dbReference type="GO" id="GO:0051707">
    <property type="term" value="P:response to other organism"/>
    <property type="evidence" value="ECO:0007669"/>
    <property type="project" value="UniProtKB-ARBA"/>
</dbReference>
<feature type="domain" description="BTB" evidence="22">
    <location>
        <begin position="907"/>
        <end position="966"/>
    </location>
</feature>
<comment type="subcellular location">
    <subcellularLocation>
        <location evidence="1">Cell membrane</location>
        <topology evidence="1">Single-pass type I membrane protein</topology>
    </subcellularLocation>
</comment>
<comment type="catalytic activity">
    <reaction evidence="20">
        <text>L-seryl-[protein] + ATP = O-phospho-L-seryl-[protein] + ADP + H(+)</text>
        <dbReference type="Rhea" id="RHEA:17989"/>
        <dbReference type="Rhea" id="RHEA-COMP:9863"/>
        <dbReference type="Rhea" id="RHEA-COMP:11604"/>
        <dbReference type="ChEBI" id="CHEBI:15378"/>
        <dbReference type="ChEBI" id="CHEBI:29999"/>
        <dbReference type="ChEBI" id="CHEBI:30616"/>
        <dbReference type="ChEBI" id="CHEBI:83421"/>
        <dbReference type="ChEBI" id="CHEBI:456216"/>
        <dbReference type="EC" id="2.7.11.1"/>
    </reaction>
</comment>
<dbReference type="CDD" id="cd18186">
    <property type="entry name" value="BTB_POZ_ZBTB_KLHL-like"/>
    <property type="match status" value="1"/>
</dbReference>
<evidence type="ECO:0000259" key="22">
    <source>
        <dbReference type="PROSITE" id="PS50097"/>
    </source>
</evidence>
<dbReference type="PANTHER" id="PTHR46672:SF1">
    <property type="entry name" value="OS08G0103600 PROTEIN"/>
    <property type="match status" value="1"/>
</dbReference>
<gene>
    <name evidence="24" type="ORF">Cni_G24427</name>
</gene>
<keyword evidence="4" id="KW-1003">Cell membrane</keyword>
<dbReference type="SMART" id="SM00108">
    <property type="entry name" value="B_lectin"/>
    <property type="match status" value="1"/>
</dbReference>
<reference evidence="24 25" key="1">
    <citation type="submission" date="2023-10" db="EMBL/GenBank/DDBJ databases">
        <title>Chromosome-scale genome assembly provides insights into flower coloration mechanisms of Canna indica.</title>
        <authorList>
            <person name="Li C."/>
        </authorList>
    </citation>
    <scope>NUCLEOTIDE SEQUENCE [LARGE SCALE GENOMIC DNA]</scope>
    <source>
        <tissue evidence="24">Flower</tissue>
    </source>
</reference>
<evidence type="ECO:0000256" key="7">
    <source>
        <dbReference type="ARBA" id="ARBA00022692"/>
    </source>
</evidence>
<evidence type="ECO:0000256" key="15">
    <source>
        <dbReference type="ARBA" id="ARBA00023136"/>
    </source>
</evidence>
<dbReference type="CDD" id="cd00028">
    <property type="entry name" value="B_lectin"/>
    <property type="match status" value="1"/>
</dbReference>
<keyword evidence="8" id="KW-0732">Signal</keyword>
<dbReference type="Proteomes" id="UP001327560">
    <property type="component" value="Chromosome 8"/>
</dbReference>
<dbReference type="InterPro" id="IPR000858">
    <property type="entry name" value="S_locus_glycoprot_dom"/>
</dbReference>
<evidence type="ECO:0000256" key="5">
    <source>
        <dbReference type="ARBA" id="ARBA00022527"/>
    </source>
</evidence>
<dbReference type="GO" id="GO:0005886">
    <property type="term" value="C:plasma membrane"/>
    <property type="evidence" value="ECO:0007669"/>
    <property type="project" value="UniProtKB-SubCell"/>
</dbReference>
<dbReference type="PANTHER" id="PTHR46672">
    <property type="entry name" value="OS08G0495500 PROTEIN-RELATED"/>
    <property type="match status" value="1"/>
</dbReference>
<dbReference type="Pfam" id="PF08276">
    <property type="entry name" value="PAN_2"/>
    <property type="match status" value="1"/>
</dbReference>
<evidence type="ECO:0000256" key="3">
    <source>
        <dbReference type="ARBA" id="ARBA00012513"/>
    </source>
</evidence>
<keyword evidence="12" id="KW-0418">Kinase</keyword>
<sequence>MGFWGKKVRSLRKKMRFLPSPVSPSLFFLFLSSLFLLGSLSVAGAADVPLGSTLRPSDTSAWPSPNGTFTLGFISDPQNPSLYLAAITYTGGIAVWSAGGVAVNSAASLQLQNDGNLRLVNGSGAVVWESGTAGQGVSTASLNEAGDFELRNSTGVVWNTFSHPTDTILQAQNFTVGQTLRSGDYSFAIQPSGNLTLRWNDSITYFNKGFNSTFTANRTLSAPVLTLQSNGIVSLSDTSLSTSVVIAYSSDYGESGDFIRFVKLDSDGNLRVYTTVRGSNTPTERWSAVADQCEVFGWCGNMGICTYNDSSPTCECPSENFVLVDTNNPRKGCKRTREIQDCPGNSTMLPLEHTLFLTYPPEISTEQFFIGITACRLNCLSGSSCVASTALADGSGFCYLKVSNFVSGYRSTALPSTSFVKVCAPAIPNSPSSPTEIHSDSSKIKGWVVAVLIFSTILLLILFEWGLWWCFCRNNAKYGPSSAQYALLEYASGAPDTNRKKFSVWAYEEFEKGSTRSIMDKKLSEQEVDMEQFERAVMVSFWCIQEQPSQRPSMGKVVQMLEGVLDIERPPAPKAADGVAGVVSASSTNVSVFAASPAPPVSSASQSIASSTSISKKNLEKPTSSLLSADLTSLIEPSINWFHGVVVSTPDFESGDLGSNPVQGCMCSFFECQRTTFLHSGLERRVAFLAFLLASPGVRREETREQEMSSGGANASDSKVETISRLAQWRIESFGPCSYRRSDPFKIGIWNWFAPLLWFSNAFSSSSCYLAKIGDLFVLYLEFRYLSVEKNRYLYIRLFPEPCRTSKEQPPVAKFVLRVSSPGPGRRPYISPVHEKLLRTCEDFVWPIDSAFHGRFTIDVEFMDLKISPLDGGEANSIWPNEGMLQSLSSKSTLRCLSRMLEEGIHSDVTIKTSDGVLKAHKAVLASSSPVFESMFLHDLKEKESSTIKIEDMSLYSCSALLGYIYGTLKQEEFWKHRLSLLGAANKYDIADLKDCCEESLMEDINSSNVLERLHEAWLYQLNGLKKGCLTYLFDFGKIYDVRDEMNNFFRHADRELLMEVFQEILAVWKPL</sequence>
<evidence type="ECO:0000256" key="2">
    <source>
        <dbReference type="ARBA" id="ARBA00004906"/>
    </source>
</evidence>
<keyword evidence="10" id="KW-0677">Repeat</keyword>
<dbReference type="FunFam" id="2.90.10.10:FF:000025">
    <property type="entry name" value="G-type lectin S-receptor-like serine/threonine-protein kinase"/>
    <property type="match status" value="1"/>
</dbReference>
<evidence type="ECO:0000256" key="9">
    <source>
        <dbReference type="ARBA" id="ARBA00022734"/>
    </source>
</evidence>
<keyword evidence="7 21" id="KW-0812">Transmembrane</keyword>
<evidence type="ECO:0000256" key="6">
    <source>
        <dbReference type="ARBA" id="ARBA00022679"/>
    </source>
</evidence>
<dbReference type="Gene3D" id="3.30.710.10">
    <property type="entry name" value="Potassium Channel Kv1.1, Chain A"/>
    <property type="match status" value="1"/>
</dbReference>
<dbReference type="EMBL" id="CP136897">
    <property type="protein sequence ID" value="WOL15646.1"/>
    <property type="molecule type" value="Genomic_DNA"/>
</dbReference>
<keyword evidence="18" id="KW-0325">Glycoprotein</keyword>